<evidence type="ECO:0000256" key="6">
    <source>
        <dbReference type="ARBA" id="ARBA00023136"/>
    </source>
</evidence>
<evidence type="ECO:0000256" key="4">
    <source>
        <dbReference type="ARBA" id="ARBA00022989"/>
    </source>
</evidence>
<dbReference type="Gene3D" id="1.25.40.20">
    <property type="entry name" value="Ankyrin repeat-containing domain"/>
    <property type="match status" value="2"/>
</dbReference>
<feature type="domain" description="PGG" evidence="9">
    <location>
        <begin position="460"/>
        <end position="570"/>
    </location>
</feature>
<evidence type="ECO:0000256" key="5">
    <source>
        <dbReference type="ARBA" id="ARBA00023043"/>
    </source>
</evidence>
<keyword evidence="6 8" id="KW-0472">Membrane</keyword>
<feature type="repeat" description="ANK" evidence="7">
    <location>
        <begin position="232"/>
        <end position="254"/>
    </location>
</feature>
<accession>A0A059BME6</accession>
<dbReference type="AlphaFoldDB" id="A0A059BME6"/>
<gene>
    <name evidence="10" type="ORF">EUGRSUZ_F00986</name>
</gene>
<evidence type="ECO:0000313" key="10">
    <source>
        <dbReference type="EMBL" id="KCW67204.1"/>
    </source>
</evidence>
<dbReference type="SUPFAM" id="SSF48403">
    <property type="entry name" value="Ankyrin repeat"/>
    <property type="match status" value="1"/>
</dbReference>
<dbReference type="Pfam" id="PF12796">
    <property type="entry name" value="Ank_2"/>
    <property type="match status" value="4"/>
</dbReference>
<dbReference type="EMBL" id="KK198758">
    <property type="protein sequence ID" value="KCW67204.1"/>
    <property type="molecule type" value="Genomic_DNA"/>
</dbReference>
<dbReference type="PANTHER" id="PTHR24186:SF46">
    <property type="entry name" value="PROTEIN ACCELERATED CELL DEATH 6-LIKE"/>
    <property type="match status" value="1"/>
</dbReference>
<dbReference type="InterPro" id="IPR002110">
    <property type="entry name" value="Ankyrin_rpt"/>
</dbReference>
<feature type="repeat" description="ANK" evidence="7">
    <location>
        <begin position="114"/>
        <end position="135"/>
    </location>
</feature>
<dbReference type="Pfam" id="PF13962">
    <property type="entry name" value="PGG"/>
    <property type="match status" value="1"/>
</dbReference>
<feature type="repeat" description="ANK" evidence="7">
    <location>
        <begin position="165"/>
        <end position="197"/>
    </location>
</feature>
<evidence type="ECO:0000256" key="2">
    <source>
        <dbReference type="ARBA" id="ARBA00022692"/>
    </source>
</evidence>
<dbReference type="OMA" id="KTWIVRY"/>
<dbReference type="STRING" id="71139.A0A059BME6"/>
<name>A0A059BME6_EUCGR</name>
<dbReference type="PROSITE" id="PS50297">
    <property type="entry name" value="ANK_REP_REGION"/>
    <property type="match status" value="4"/>
</dbReference>
<evidence type="ECO:0000256" key="3">
    <source>
        <dbReference type="ARBA" id="ARBA00022737"/>
    </source>
</evidence>
<dbReference type="InParanoid" id="A0A059BME6"/>
<keyword evidence="2 8" id="KW-0812">Transmembrane</keyword>
<protein>
    <recommendedName>
        <fullName evidence="9">PGG domain-containing protein</fullName>
    </recommendedName>
</protein>
<dbReference type="PANTHER" id="PTHR24186">
    <property type="entry name" value="PROTEIN PHOSPHATASE 1 REGULATORY SUBUNIT"/>
    <property type="match status" value="1"/>
</dbReference>
<feature type="transmembrane region" description="Helical" evidence="8">
    <location>
        <begin position="468"/>
        <end position="487"/>
    </location>
</feature>
<dbReference type="InterPro" id="IPR036770">
    <property type="entry name" value="Ankyrin_rpt-contain_sf"/>
</dbReference>
<dbReference type="InterPro" id="IPR026961">
    <property type="entry name" value="PGG_dom"/>
</dbReference>
<dbReference type="GO" id="GO:0016020">
    <property type="term" value="C:membrane"/>
    <property type="evidence" value="ECO:0007669"/>
    <property type="project" value="UniProtKB-SubCell"/>
</dbReference>
<dbReference type="eggNOG" id="KOG0504">
    <property type="taxonomic scope" value="Eukaryota"/>
</dbReference>
<sequence length="631" mass="70211">MTFIVVDHDFRLLDVRRFQSNYSHFRKPLLPFIQLERRKVYSSPKKMDPKLYGYASTGDIHSLKGLLDRDPSVLQRCTPQGNTALHVAARFGQRPVFAEIYSRCKSLLMQPNSEGDTPLHVASGTGHLSVVKFLVTEITSTSPSQLDIESGCDRNFEMLRLGNRRNNTALHEAIRNGHSDVVRLLIKADSHLVLYENSAGESPLYLAARGGMEEIVNWILTSRPLSAHGGSDGQTALHATVSTGHSDIVKTLLRAKPELIKEADHHGRTPLFYAAFSGYHKLVRQLLELDISTAYAVDIDGFSSLHAAASIGHAKVIKEILRQCPDAGELVDLKGQNILHVAVLSGRANVVRCILETVELEGLLNQPDHNGNTPLHLTIMERRSWIAAYLLRDARVDHTARNTKGETAFDIEELTKEPHLIPSVATLNWRQLRLPHLWNLRGGFFPCTSEQKDGVWNSEQTYKQNCQTLLMVATLITTVTFAAAFTMPGGYNNNPGPGQGVALLRSSGYLKQFIISNTIAMTCSIMASSIILWGAAFGKRPYRHCYVIAAMLTTVALQSTAMSFNTGLVAMLPDQTYVHTMTYIVSCAFDLNTCLFLFKLAQIFSFPEICHSLISHLKRLKRIINFHIANI</sequence>
<reference evidence="10" key="1">
    <citation type="submission" date="2013-07" db="EMBL/GenBank/DDBJ databases">
        <title>The genome of Eucalyptus grandis.</title>
        <authorList>
            <person name="Schmutz J."/>
            <person name="Hayes R."/>
            <person name="Myburg A."/>
            <person name="Tuskan G."/>
            <person name="Grattapaglia D."/>
            <person name="Rokhsar D.S."/>
        </authorList>
    </citation>
    <scope>NUCLEOTIDE SEQUENCE</scope>
    <source>
        <tissue evidence="10">Leaf extractions</tissue>
    </source>
</reference>
<organism evidence="10">
    <name type="scientific">Eucalyptus grandis</name>
    <name type="common">Flooded gum</name>
    <dbReference type="NCBI Taxonomy" id="71139"/>
    <lineage>
        <taxon>Eukaryota</taxon>
        <taxon>Viridiplantae</taxon>
        <taxon>Streptophyta</taxon>
        <taxon>Embryophyta</taxon>
        <taxon>Tracheophyta</taxon>
        <taxon>Spermatophyta</taxon>
        <taxon>Magnoliopsida</taxon>
        <taxon>eudicotyledons</taxon>
        <taxon>Gunneridae</taxon>
        <taxon>Pentapetalae</taxon>
        <taxon>rosids</taxon>
        <taxon>malvids</taxon>
        <taxon>Myrtales</taxon>
        <taxon>Myrtaceae</taxon>
        <taxon>Myrtoideae</taxon>
        <taxon>Eucalypteae</taxon>
        <taxon>Eucalyptus</taxon>
    </lineage>
</organism>
<keyword evidence="4 8" id="KW-1133">Transmembrane helix</keyword>
<proteinExistence type="predicted"/>
<feature type="transmembrane region" description="Helical" evidence="8">
    <location>
        <begin position="513"/>
        <end position="533"/>
    </location>
</feature>
<comment type="subcellular location">
    <subcellularLocation>
        <location evidence="1">Membrane</location>
        <topology evidence="1">Multi-pass membrane protein</topology>
    </subcellularLocation>
</comment>
<keyword evidence="5 7" id="KW-0040">ANK repeat</keyword>
<evidence type="ECO:0000259" key="9">
    <source>
        <dbReference type="Pfam" id="PF13962"/>
    </source>
</evidence>
<feature type="repeat" description="ANK" evidence="7">
    <location>
        <begin position="266"/>
        <end position="288"/>
    </location>
</feature>
<feature type="transmembrane region" description="Helical" evidence="8">
    <location>
        <begin position="545"/>
        <end position="564"/>
    </location>
</feature>
<keyword evidence="3" id="KW-0677">Repeat</keyword>
<dbReference type="SMART" id="SM00248">
    <property type="entry name" value="ANK"/>
    <property type="match status" value="9"/>
</dbReference>
<evidence type="ECO:0000256" key="7">
    <source>
        <dbReference type="PROSITE-ProRule" id="PRU00023"/>
    </source>
</evidence>
<evidence type="ECO:0000256" key="1">
    <source>
        <dbReference type="ARBA" id="ARBA00004141"/>
    </source>
</evidence>
<dbReference type="Gramene" id="KCW67204">
    <property type="protein sequence ID" value="KCW67204"/>
    <property type="gene ID" value="EUGRSUZ_F00986"/>
</dbReference>
<dbReference type="PROSITE" id="PS50088">
    <property type="entry name" value="ANK_REPEAT"/>
    <property type="match status" value="4"/>
</dbReference>
<feature type="transmembrane region" description="Helical" evidence="8">
    <location>
        <begin position="576"/>
        <end position="598"/>
    </location>
</feature>
<evidence type="ECO:0000256" key="8">
    <source>
        <dbReference type="SAM" id="Phobius"/>
    </source>
</evidence>